<dbReference type="PRINTS" id="PR00148">
    <property type="entry name" value="ENOLASE"/>
</dbReference>
<reference evidence="18 19" key="1">
    <citation type="submission" date="2020-05" db="EMBL/GenBank/DDBJ databases">
        <authorList>
            <person name="Whitworth D."/>
        </authorList>
    </citation>
    <scope>NUCLEOTIDE SEQUENCE [LARGE SCALE GENOMIC DNA]</scope>
    <source>
        <strain evidence="18 19">AB043B</strain>
    </source>
</reference>
<name>A0A7Y4KJD5_9BACT</name>
<dbReference type="AlphaFoldDB" id="A0A7Y4KJD5"/>
<dbReference type="SFLD" id="SFLDG00178">
    <property type="entry name" value="enolase"/>
    <property type="match status" value="1"/>
</dbReference>
<proteinExistence type="inferred from homology"/>
<dbReference type="PANTHER" id="PTHR11902">
    <property type="entry name" value="ENOLASE"/>
    <property type="match status" value="1"/>
</dbReference>
<dbReference type="PANTHER" id="PTHR11902:SF1">
    <property type="entry name" value="ENOLASE"/>
    <property type="match status" value="1"/>
</dbReference>
<dbReference type="GO" id="GO:0005576">
    <property type="term" value="C:extracellular region"/>
    <property type="evidence" value="ECO:0007669"/>
    <property type="project" value="UniProtKB-SubCell"/>
</dbReference>
<dbReference type="NCBIfam" id="TIGR01060">
    <property type="entry name" value="eno"/>
    <property type="match status" value="1"/>
</dbReference>
<evidence type="ECO:0000256" key="10">
    <source>
        <dbReference type="ARBA" id="ARBA00023239"/>
    </source>
</evidence>
<keyword evidence="10 12" id="KW-0456">Lyase</keyword>
<evidence type="ECO:0000256" key="5">
    <source>
        <dbReference type="ARBA" id="ARBA00022490"/>
    </source>
</evidence>
<dbReference type="GO" id="GO:0004634">
    <property type="term" value="F:phosphopyruvate hydratase activity"/>
    <property type="evidence" value="ECO:0007669"/>
    <property type="project" value="UniProtKB-UniRule"/>
</dbReference>
<dbReference type="SFLD" id="SFLDS00001">
    <property type="entry name" value="Enolase"/>
    <property type="match status" value="1"/>
</dbReference>
<evidence type="ECO:0000256" key="4">
    <source>
        <dbReference type="ARBA" id="ARBA00017068"/>
    </source>
</evidence>
<keyword evidence="6 12" id="KW-0964">Secreted</keyword>
<feature type="binding site" evidence="14">
    <location>
        <position position="164"/>
    </location>
    <ligand>
        <name>substrate</name>
    </ligand>
</feature>
<evidence type="ECO:0000256" key="11">
    <source>
        <dbReference type="ARBA" id="ARBA00045763"/>
    </source>
</evidence>
<dbReference type="InterPro" id="IPR020810">
    <property type="entry name" value="Enolase_C"/>
</dbReference>
<dbReference type="Proteomes" id="UP000563426">
    <property type="component" value="Unassembled WGS sequence"/>
</dbReference>
<feature type="domain" description="Enolase C-terminal TIM barrel" evidence="16">
    <location>
        <begin position="139"/>
        <end position="427"/>
    </location>
</feature>
<feature type="binding site" evidence="12">
    <location>
        <position position="369"/>
    </location>
    <ligand>
        <name>(2R)-2-phosphoglycerate</name>
        <dbReference type="ChEBI" id="CHEBI:58289"/>
    </ligand>
</feature>
<comment type="subcellular location">
    <subcellularLocation>
        <location evidence="12">Cytoplasm</location>
    </subcellularLocation>
    <subcellularLocation>
        <location evidence="12">Secreted</location>
    </subcellularLocation>
    <subcellularLocation>
        <location evidence="12">Cell surface</location>
    </subcellularLocation>
    <text evidence="12">Fractions of enolase are present in both the cytoplasm and on the cell surface.</text>
</comment>
<dbReference type="EC" id="4.2.1.11" evidence="3 12"/>
<dbReference type="FunFam" id="3.30.390.10:FF:000001">
    <property type="entry name" value="Enolase"/>
    <property type="match status" value="1"/>
</dbReference>
<accession>A0A7Y4KJD5</accession>
<dbReference type="PROSITE" id="PS00164">
    <property type="entry name" value="ENOLASE"/>
    <property type="match status" value="1"/>
</dbReference>
<feature type="binding site" evidence="14">
    <location>
        <position position="314"/>
    </location>
    <ligand>
        <name>substrate</name>
    </ligand>
</feature>
<keyword evidence="8 12" id="KW-0460">Magnesium</keyword>
<feature type="binding site" evidence="12">
    <location>
        <position position="339"/>
    </location>
    <ligand>
        <name>(2R)-2-phosphoglycerate</name>
        <dbReference type="ChEBI" id="CHEBI:58289"/>
    </ligand>
</feature>
<keyword evidence="5 12" id="KW-0963">Cytoplasm</keyword>
<feature type="binding site" evidence="14">
    <location>
        <position position="155"/>
    </location>
    <ligand>
        <name>substrate</name>
    </ligand>
</feature>
<feature type="active site" description="Proton donor" evidence="12 13">
    <location>
        <position position="205"/>
    </location>
</feature>
<comment type="function">
    <text evidence="11 12">Catalyzes the reversible conversion of 2-phosphoglycerate (2-PG) into phosphoenolpyruvate (PEP). It is essential for the degradation of carbohydrates via glycolysis.</text>
</comment>
<dbReference type="Gene3D" id="3.20.20.120">
    <property type="entry name" value="Enolase-like C-terminal domain"/>
    <property type="match status" value="1"/>
</dbReference>
<dbReference type="GO" id="GO:0000015">
    <property type="term" value="C:phosphopyruvate hydratase complex"/>
    <property type="evidence" value="ECO:0007669"/>
    <property type="project" value="InterPro"/>
</dbReference>
<dbReference type="FunFam" id="3.20.20.120:FF:000001">
    <property type="entry name" value="Enolase"/>
    <property type="match status" value="1"/>
</dbReference>
<evidence type="ECO:0000313" key="18">
    <source>
        <dbReference type="EMBL" id="NOK33814.1"/>
    </source>
</evidence>
<evidence type="ECO:0000256" key="7">
    <source>
        <dbReference type="ARBA" id="ARBA00022723"/>
    </source>
</evidence>
<evidence type="ECO:0000256" key="9">
    <source>
        <dbReference type="ARBA" id="ARBA00023152"/>
    </source>
</evidence>
<dbReference type="EMBL" id="JABFJV010000048">
    <property type="protein sequence ID" value="NOK33814.1"/>
    <property type="molecule type" value="Genomic_DNA"/>
</dbReference>
<evidence type="ECO:0000259" key="17">
    <source>
        <dbReference type="SMART" id="SM01193"/>
    </source>
</evidence>
<dbReference type="SUPFAM" id="SSF54826">
    <property type="entry name" value="Enolase N-terminal domain-like"/>
    <property type="match status" value="1"/>
</dbReference>
<dbReference type="GO" id="GO:0009986">
    <property type="term" value="C:cell surface"/>
    <property type="evidence" value="ECO:0007669"/>
    <property type="project" value="UniProtKB-SubCell"/>
</dbReference>
<feature type="domain" description="Enolase N-terminal" evidence="17">
    <location>
        <begin position="4"/>
        <end position="134"/>
    </location>
</feature>
<dbReference type="InterPro" id="IPR000941">
    <property type="entry name" value="Enolase"/>
</dbReference>
<feature type="binding site" evidence="12 15">
    <location>
        <position position="287"/>
    </location>
    <ligand>
        <name>Mg(2+)</name>
        <dbReference type="ChEBI" id="CHEBI:18420"/>
    </ligand>
</feature>
<dbReference type="GO" id="GO:0000287">
    <property type="term" value="F:magnesium ion binding"/>
    <property type="evidence" value="ECO:0007669"/>
    <property type="project" value="UniProtKB-UniRule"/>
</dbReference>
<dbReference type="RefSeq" id="WP_171434624.1">
    <property type="nucleotide sequence ID" value="NZ_JABFJV010000048.1"/>
</dbReference>
<comment type="cofactor">
    <cofactor evidence="12">
        <name>Mg(2+)</name>
        <dbReference type="ChEBI" id="CHEBI:18420"/>
    </cofactor>
    <text evidence="12">Binds a second Mg(2+) ion via substrate during catalysis.</text>
</comment>
<feature type="binding site" evidence="12 15">
    <location>
        <position position="242"/>
    </location>
    <ligand>
        <name>Mg(2+)</name>
        <dbReference type="ChEBI" id="CHEBI:18420"/>
    </ligand>
</feature>
<feature type="binding site" evidence="12 15">
    <location>
        <position position="314"/>
    </location>
    <ligand>
        <name>Mg(2+)</name>
        <dbReference type="ChEBI" id="CHEBI:18420"/>
    </ligand>
</feature>
<comment type="catalytic activity">
    <reaction evidence="12">
        <text>(2R)-2-phosphoglycerate = phosphoenolpyruvate + H2O</text>
        <dbReference type="Rhea" id="RHEA:10164"/>
        <dbReference type="ChEBI" id="CHEBI:15377"/>
        <dbReference type="ChEBI" id="CHEBI:58289"/>
        <dbReference type="ChEBI" id="CHEBI:58702"/>
        <dbReference type="EC" id="4.2.1.11"/>
    </reaction>
</comment>
<dbReference type="SMART" id="SM01193">
    <property type="entry name" value="Enolase_N"/>
    <property type="match status" value="1"/>
</dbReference>
<feature type="binding site" evidence="14">
    <location>
        <begin position="366"/>
        <end position="369"/>
    </location>
    <ligand>
        <name>substrate</name>
    </ligand>
</feature>
<comment type="caution">
    <text evidence="18">The sequence shown here is derived from an EMBL/GenBank/DDBJ whole genome shotgun (WGS) entry which is preliminary data.</text>
</comment>
<dbReference type="CDD" id="cd03313">
    <property type="entry name" value="enolase"/>
    <property type="match status" value="1"/>
</dbReference>
<dbReference type="InterPro" id="IPR036849">
    <property type="entry name" value="Enolase-like_C_sf"/>
</dbReference>
<evidence type="ECO:0000256" key="8">
    <source>
        <dbReference type="ARBA" id="ARBA00022842"/>
    </source>
</evidence>
<keyword evidence="9 12" id="KW-0324">Glycolysis</keyword>
<comment type="cofactor">
    <cofactor evidence="15">
        <name>Mg(2+)</name>
        <dbReference type="ChEBI" id="CHEBI:18420"/>
    </cofactor>
    <text evidence="15">Mg(2+) is required for catalysis and for stabilizing the dimer.</text>
</comment>
<dbReference type="Pfam" id="PF00113">
    <property type="entry name" value="Enolase_C"/>
    <property type="match status" value="1"/>
</dbReference>
<dbReference type="InterPro" id="IPR020811">
    <property type="entry name" value="Enolase_N"/>
</dbReference>
<evidence type="ECO:0000256" key="12">
    <source>
        <dbReference type="HAMAP-Rule" id="MF_00318"/>
    </source>
</evidence>
<keyword evidence="18" id="KW-0670">Pyruvate</keyword>
<evidence type="ECO:0000256" key="13">
    <source>
        <dbReference type="PIRSR" id="PIRSR001400-1"/>
    </source>
</evidence>
<evidence type="ECO:0000256" key="2">
    <source>
        <dbReference type="ARBA" id="ARBA00009604"/>
    </source>
</evidence>
<comment type="similarity">
    <text evidence="2 12">Belongs to the enolase family.</text>
</comment>
<evidence type="ECO:0000313" key="19">
    <source>
        <dbReference type="Proteomes" id="UP000563426"/>
    </source>
</evidence>
<dbReference type="GO" id="GO:0006096">
    <property type="term" value="P:glycolytic process"/>
    <property type="evidence" value="ECO:0007669"/>
    <property type="project" value="UniProtKB-UniRule"/>
</dbReference>
<feature type="binding site" evidence="14">
    <location>
        <position position="287"/>
    </location>
    <ligand>
        <name>substrate</name>
    </ligand>
</feature>
<feature type="binding site" evidence="12">
    <location>
        <position position="368"/>
    </location>
    <ligand>
        <name>(2R)-2-phosphoglycerate</name>
        <dbReference type="ChEBI" id="CHEBI:58289"/>
    </ligand>
</feature>
<dbReference type="Gene3D" id="3.30.390.10">
    <property type="entry name" value="Enolase-like, N-terminal domain"/>
    <property type="match status" value="1"/>
</dbReference>
<evidence type="ECO:0000259" key="16">
    <source>
        <dbReference type="SMART" id="SM01192"/>
    </source>
</evidence>
<evidence type="ECO:0000256" key="3">
    <source>
        <dbReference type="ARBA" id="ARBA00012058"/>
    </source>
</evidence>
<dbReference type="HAMAP" id="MF_00318">
    <property type="entry name" value="Enolase"/>
    <property type="match status" value="1"/>
</dbReference>
<feature type="binding site" evidence="14">
    <location>
        <position position="390"/>
    </location>
    <ligand>
        <name>substrate</name>
    </ligand>
</feature>
<gene>
    <name evidence="12 18" type="primary">eno</name>
    <name evidence="18" type="ORF">HMI49_11450</name>
</gene>
<dbReference type="SUPFAM" id="SSF51604">
    <property type="entry name" value="Enolase C-terminal domain-like"/>
    <property type="match status" value="1"/>
</dbReference>
<feature type="active site" description="Proton acceptor" evidence="12 13">
    <location>
        <position position="339"/>
    </location>
</feature>
<keyword evidence="19" id="KW-1185">Reference proteome</keyword>
<keyword evidence="7 12" id="KW-0479">Metal-binding</keyword>
<dbReference type="SMART" id="SM01192">
    <property type="entry name" value="Enolase_C"/>
    <property type="match status" value="1"/>
</dbReference>
<feature type="binding site" evidence="12">
    <location>
        <position position="390"/>
    </location>
    <ligand>
        <name>(2R)-2-phosphoglycerate</name>
        <dbReference type="ChEBI" id="CHEBI:58289"/>
    </ligand>
</feature>
<evidence type="ECO:0000256" key="15">
    <source>
        <dbReference type="PIRSR" id="PIRSR001400-3"/>
    </source>
</evidence>
<evidence type="ECO:0000256" key="1">
    <source>
        <dbReference type="ARBA" id="ARBA00005031"/>
    </source>
</evidence>
<evidence type="ECO:0000256" key="6">
    <source>
        <dbReference type="ARBA" id="ARBA00022525"/>
    </source>
</evidence>
<dbReference type="SFLD" id="SFLDF00002">
    <property type="entry name" value="enolase"/>
    <property type="match status" value="1"/>
</dbReference>
<dbReference type="Pfam" id="PF03952">
    <property type="entry name" value="Enolase_N"/>
    <property type="match status" value="1"/>
</dbReference>
<sequence>MTEIAQILAREVLDSRGNPTVEAEVLLVGGSRGRATVPSGASTGEHEAHELRDGDKGRYLGKGVQKAVDHVRDTIGPALIGMDAVDQVAVDQRMIELDGTSTKSKLGANAILAVSMAAARAAADAHGLPLYRYVGGLQARTLPVPLMNILNGGAHADTRVDVQEFMVVPAGAKTFAEGLRWGAEVFHALKKILKGRKLATGVGDEGGYAPDLPANEEALKLIMEAIDAAGFKAGEQLFLALDVAASEFFDKGSKKYKLKGEGKEYDSQGLLEYYRGLTQKYPIISIEDGMAEDDWEGWKKLTDALGDKVQLVGDDLFVTNVERLSKGIQTGTANSILVKVNQIGSLTETFDAVRMAHKAGMTSIMSHRSGESEDTTIADLAVALDCGQIKTGSASRSDRVAKYNQLLRIEEELGAGARYAGRTAFRSLAKKQ</sequence>
<organism evidence="18 19">
    <name type="scientific">Corallococcus exercitus</name>
    <dbReference type="NCBI Taxonomy" id="2316736"/>
    <lineage>
        <taxon>Bacteria</taxon>
        <taxon>Pseudomonadati</taxon>
        <taxon>Myxococcota</taxon>
        <taxon>Myxococcia</taxon>
        <taxon>Myxococcales</taxon>
        <taxon>Cystobacterineae</taxon>
        <taxon>Myxococcaceae</taxon>
        <taxon>Corallococcus</taxon>
    </lineage>
</organism>
<dbReference type="InterPro" id="IPR029017">
    <property type="entry name" value="Enolase-like_N"/>
</dbReference>
<dbReference type="InterPro" id="IPR020809">
    <property type="entry name" value="Enolase_CS"/>
</dbReference>
<protein>
    <recommendedName>
        <fullName evidence="4 12">Enolase</fullName>
        <ecNumber evidence="3 12">4.2.1.11</ecNumber>
    </recommendedName>
    <alternativeName>
        <fullName evidence="12">2-phospho-D-glycerate hydro-lyase</fullName>
    </alternativeName>
    <alternativeName>
        <fullName evidence="12">2-phosphoglycerate dehydratase</fullName>
    </alternativeName>
</protein>
<dbReference type="PIRSF" id="PIRSF001400">
    <property type="entry name" value="Enolase"/>
    <property type="match status" value="1"/>
</dbReference>
<dbReference type="UniPathway" id="UPA00109">
    <property type="reaction ID" value="UER00187"/>
</dbReference>
<comment type="pathway">
    <text evidence="1 12">Carbohydrate degradation; glycolysis; pyruvate from D-glyceraldehyde 3-phosphate: step 4/5.</text>
</comment>
<feature type="binding site" evidence="12">
    <location>
        <position position="163"/>
    </location>
    <ligand>
        <name>(2R)-2-phosphoglycerate</name>
        <dbReference type="ChEBI" id="CHEBI:58289"/>
    </ligand>
</feature>
<evidence type="ECO:0000256" key="14">
    <source>
        <dbReference type="PIRSR" id="PIRSR001400-2"/>
    </source>
</evidence>